<accession>A0ABW3BYG6</accession>
<reference evidence="2" key="1">
    <citation type="journal article" date="2019" name="Int. J. Syst. Evol. Microbiol.">
        <title>The Global Catalogue of Microorganisms (GCM) 10K type strain sequencing project: providing services to taxonomists for standard genome sequencing and annotation.</title>
        <authorList>
            <consortium name="The Broad Institute Genomics Platform"/>
            <consortium name="The Broad Institute Genome Sequencing Center for Infectious Disease"/>
            <person name="Wu L."/>
            <person name="Ma J."/>
        </authorList>
    </citation>
    <scope>NUCLEOTIDE SEQUENCE [LARGE SCALE GENOMIC DNA]</scope>
    <source>
        <strain evidence="2">CCUG 60529</strain>
    </source>
</reference>
<dbReference type="RefSeq" id="WP_379944197.1">
    <property type="nucleotide sequence ID" value="NZ_JBHTIB010000040.1"/>
</dbReference>
<evidence type="ECO:0008006" key="3">
    <source>
        <dbReference type="Google" id="ProtNLM"/>
    </source>
</evidence>
<protein>
    <recommendedName>
        <fullName evidence="3">GLPGLI family protein</fullName>
    </recommendedName>
</protein>
<evidence type="ECO:0000313" key="2">
    <source>
        <dbReference type="Proteomes" id="UP001597011"/>
    </source>
</evidence>
<dbReference type="EMBL" id="JBHTIB010000040">
    <property type="protein sequence ID" value="MFD0837489.1"/>
    <property type="molecule type" value="Genomic_DNA"/>
</dbReference>
<gene>
    <name evidence="1" type="ORF">ACFQ0I_17055</name>
</gene>
<organism evidence="1 2">
    <name type="scientific">Mariniflexile aquimaris</name>
    <dbReference type="NCBI Taxonomy" id="881009"/>
    <lineage>
        <taxon>Bacteria</taxon>
        <taxon>Pseudomonadati</taxon>
        <taxon>Bacteroidota</taxon>
        <taxon>Flavobacteriia</taxon>
        <taxon>Flavobacteriales</taxon>
        <taxon>Flavobacteriaceae</taxon>
        <taxon>Mariniflexile</taxon>
    </lineage>
</organism>
<dbReference type="Proteomes" id="UP001597011">
    <property type="component" value="Unassembled WGS sequence"/>
</dbReference>
<proteinExistence type="predicted"/>
<keyword evidence="2" id="KW-1185">Reference proteome</keyword>
<name>A0ABW3BYG6_9FLAO</name>
<comment type="caution">
    <text evidence="1">The sequence shown here is derived from an EMBL/GenBank/DDBJ whole genome shotgun (WGS) entry which is preliminary data.</text>
</comment>
<sequence>MKKTLSILIMILFGFFVQNSLGQEKFNSDYIVKKEGDTIYGAIEYENKQPNLVKFKNLQNEMVRSSRLKT</sequence>
<evidence type="ECO:0000313" key="1">
    <source>
        <dbReference type="EMBL" id="MFD0837489.1"/>
    </source>
</evidence>